<dbReference type="Pfam" id="PF00106">
    <property type="entry name" value="adh_short"/>
    <property type="match status" value="1"/>
</dbReference>
<dbReference type="InterPro" id="IPR036291">
    <property type="entry name" value="NAD(P)-bd_dom_sf"/>
</dbReference>
<organism evidence="1 2">
    <name type="scientific">Ideonella livida</name>
    <dbReference type="NCBI Taxonomy" id="2707176"/>
    <lineage>
        <taxon>Bacteria</taxon>
        <taxon>Pseudomonadati</taxon>
        <taxon>Pseudomonadota</taxon>
        <taxon>Betaproteobacteria</taxon>
        <taxon>Burkholderiales</taxon>
        <taxon>Sphaerotilaceae</taxon>
        <taxon>Ideonella</taxon>
    </lineage>
</organism>
<dbReference type="SUPFAM" id="SSF51735">
    <property type="entry name" value="NAD(P)-binding Rossmann-fold domains"/>
    <property type="match status" value="1"/>
</dbReference>
<reference evidence="1 2" key="1">
    <citation type="submission" date="2020-02" db="EMBL/GenBank/DDBJ databases">
        <title>Ideonella bacterium strain TBM-1.</title>
        <authorList>
            <person name="Chen W.-M."/>
        </authorList>
    </citation>
    <scope>NUCLEOTIDE SEQUENCE [LARGE SCALE GENOMIC DNA]</scope>
    <source>
        <strain evidence="1 2">TBM-1</strain>
    </source>
</reference>
<gene>
    <name evidence="1" type="ORF">G3A44_15950</name>
</gene>
<dbReference type="Gene3D" id="3.40.50.720">
    <property type="entry name" value="NAD(P)-binding Rossmann-like Domain"/>
    <property type="match status" value="1"/>
</dbReference>
<sequence length="237" mass="24636">MDEHLNPATATAPWAPRSALVLGASRGIGLALVRQYREAGLAVTATARDEAGLARLQALGARALKLDVTQTTSAAGLAWQLDGEAFDAVWFAAGVYGPNTRGLQAPTAADFDAVMRTNVLGAMLVMPQLVDALAPGARVALLSSRMGSIGARTHSGGWLYRASKAALNSVLADLALAWQGRALCVAVHPGWVRTDMGGPEADLEVDHSAADLRALLAGLVPDAHGGFFDHSGARLPW</sequence>
<dbReference type="EMBL" id="JAAGOH010000020">
    <property type="protein sequence ID" value="NDY92684.1"/>
    <property type="molecule type" value="Genomic_DNA"/>
</dbReference>
<protein>
    <submittedName>
        <fullName evidence="1">SDR family oxidoreductase</fullName>
    </submittedName>
</protein>
<keyword evidence="2" id="KW-1185">Reference proteome</keyword>
<dbReference type="PANTHER" id="PTHR45458:SF1">
    <property type="entry name" value="SHORT CHAIN DEHYDROGENASE"/>
    <property type="match status" value="1"/>
</dbReference>
<evidence type="ECO:0000313" key="1">
    <source>
        <dbReference type="EMBL" id="NDY92684.1"/>
    </source>
</evidence>
<dbReference type="InterPro" id="IPR002347">
    <property type="entry name" value="SDR_fam"/>
</dbReference>
<comment type="caution">
    <text evidence="1">The sequence shown here is derived from an EMBL/GenBank/DDBJ whole genome shotgun (WGS) entry which is preliminary data.</text>
</comment>
<evidence type="ECO:0000313" key="2">
    <source>
        <dbReference type="Proteomes" id="UP000484255"/>
    </source>
</evidence>
<accession>A0A7C9TLS2</accession>
<dbReference type="NCBIfam" id="NF005403">
    <property type="entry name" value="PRK06953.1"/>
    <property type="match status" value="1"/>
</dbReference>
<dbReference type="AlphaFoldDB" id="A0A7C9TLS2"/>
<proteinExistence type="predicted"/>
<dbReference type="PANTHER" id="PTHR45458">
    <property type="entry name" value="SHORT-CHAIN DEHYDROGENASE/REDUCTASE SDR"/>
    <property type="match status" value="1"/>
</dbReference>
<dbReference type="RefSeq" id="WP_163458732.1">
    <property type="nucleotide sequence ID" value="NZ_JAAGOH010000020.1"/>
</dbReference>
<dbReference type="Proteomes" id="UP000484255">
    <property type="component" value="Unassembled WGS sequence"/>
</dbReference>
<dbReference type="InterPro" id="IPR052184">
    <property type="entry name" value="SDR_enzymes"/>
</dbReference>
<dbReference type="GO" id="GO:0016616">
    <property type="term" value="F:oxidoreductase activity, acting on the CH-OH group of donors, NAD or NADP as acceptor"/>
    <property type="evidence" value="ECO:0007669"/>
    <property type="project" value="TreeGrafter"/>
</dbReference>
<dbReference type="PRINTS" id="PR00081">
    <property type="entry name" value="GDHRDH"/>
</dbReference>
<name>A0A7C9TLS2_9BURK</name>